<protein>
    <submittedName>
        <fullName evidence="3">XshC-Cox1 family protein</fullName>
    </submittedName>
</protein>
<name>A0A1Y0L9J4_TATCI</name>
<evidence type="ECO:0000313" key="3">
    <source>
        <dbReference type="EMBL" id="ARU94445.1"/>
    </source>
</evidence>
<dbReference type="EMBL" id="CP015579">
    <property type="protein sequence ID" value="ARU94445.1"/>
    <property type="molecule type" value="Genomic_DNA"/>
</dbReference>
<reference evidence="5 6" key="1">
    <citation type="submission" date="2016-05" db="EMBL/GenBank/DDBJ databases">
        <title>Complete genome sequence of two 2,5-diketo-D-glunonic acid producing strain Tatumella citrea.</title>
        <authorList>
            <person name="Duan C."/>
            <person name="Yang J."/>
            <person name="Yang S."/>
        </authorList>
    </citation>
    <scope>NUCLEOTIDE SEQUENCE [LARGE SCALE GENOMIC DNA]</scope>
    <source>
        <strain evidence="4 5">ATCC 39140</strain>
        <strain evidence="3 6">DSM 13699</strain>
    </source>
</reference>
<dbReference type="InterPro" id="IPR003777">
    <property type="entry name" value="XdhC_CoxI"/>
</dbReference>
<dbReference type="InterPro" id="IPR052698">
    <property type="entry name" value="MoCofactor_Util/Proc"/>
</dbReference>
<dbReference type="OrthoDB" id="9815497at2"/>
<accession>A0A1Y0L9J4</accession>
<dbReference type="PANTHER" id="PTHR30388">
    <property type="entry name" value="ALDEHYDE OXIDOREDUCTASE MOLYBDENUM COFACTOR ASSEMBLY PROTEIN"/>
    <property type="match status" value="1"/>
</dbReference>
<proteinExistence type="predicted"/>
<evidence type="ECO:0000313" key="6">
    <source>
        <dbReference type="Proteomes" id="UP000195814"/>
    </source>
</evidence>
<dbReference type="Proteomes" id="UP000195729">
    <property type="component" value="Chromosome"/>
</dbReference>
<dbReference type="KEGG" id="tci:A7K98_12100"/>
<dbReference type="AlphaFoldDB" id="A0A1Y0L9J4"/>
<evidence type="ECO:0000259" key="2">
    <source>
        <dbReference type="Pfam" id="PF13478"/>
    </source>
</evidence>
<dbReference type="EMBL" id="CP015581">
    <property type="protein sequence ID" value="ARU98484.1"/>
    <property type="molecule type" value="Genomic_DNA"/>
</dbReference>
<dbReference type="Pfam" id="PF02625">
    <property type="entry name" value="XdhC_CoxI"/>
    <property type="match status" value="1"/>
</dbReference>
<dbReference type="Pfam" id="PF13478">
    <property type="entry name" value="XdhC_C"/>
    <property type="match status" value="1"/>
</dbReference>
<evidence type="ECO:0000259" key="1">
    <source>
        <dbReference type="Pfam" id="PF02625"/>
    </source>
</evidence>
<evidence type="ECO:0000313" key="5">
    <source>
        <dbReference type="Proteomes" id="UP000195729"/>
    </source>
</evidence>
<gene>
    <name evidence="3" type="ORF">A7K98_12100</name>
    <name evidence="4" type="ORF">A7K99_12095</name>
</gene>
<dbReference type="Proteomes" id="UP000195814">
    <property type="component" value="Chromosome"/>
</dbReference>
<dbReference type="InterPro" id="IPR027051">
    <property type="entry name" value="XdhC_Rossmann_dom"/>
</dbReference>
<evidence type="ECO:0000313" key="4">
    <source>
        <dbReference type="EMBL" id="ARU98484.1"/>
    </source>
</evidence>
<sequence length="330" mass="35714">MPASNGFLSLDQRVMQQAVNWLQQQQSIWLCTVLHSWGSAPRPPGAMLVVNTGGDFCGSLSGGCIEDDFLSRLESPDFRVCSQIVRYGGQGLAPPVELPCGGSLDVLTEHILPDEVNHRQLTRLSQALNGGSPVIKTVSIGRGYTITDAAITTVPGQLIYDSRQVILPVGAATEIFIAGYSPVAFECIRLALMTGYSVRICEHRDDLYRQLMADFPASSQLQIINMHPARWLELYGAGPGTAVLSLTHYPAIDDLTVSEAVNTNAFYIGAMGSASNSEKRRQRLREIMECSEASIARLHAPIGLKIGSKTPAEIAISIMAQIISIRNACN</sequence>
<feature type="domain" description="XdhC- CoxI" evidence="1">
    <location>
        <begin position="21"/>
        <end position="71"/>
    </location>
</feature>
<keyword evidence="5" id="KW-1185">Reference proteome</keyword>
<dbReference type="Gene3D" id="3.40.50.720">
    <property type="entry name" value="NAD(P)-binding Rossmann-like Domain"/>
    <property type="match status" value="1"/>
</dbReference>
<dbReference type="PANTHER" id="PTHR30388:SF4">
    <property type="entry name" value="MOLYBDENUM COFACTOR INSERTION CHAPERONE PAOD"/>
    <property type="match status" value="1"/>
</dbReference>
<feature type="domain" description="XdhC Rossmann" evidence="2">
    <location>
        <begin position="176"/>
        <end position="322"/>
    </location>
</feature>
<organism evidence="3 6">
    <name type="scientific">Tatumella citrea</name>
    <name type="common">Pantoea citrea</name>
    <dbReference type="NCBI Taxonomy" id="53336"/>
    <lineage>
        <taxon>Bacteria</taxon>
        <taxon>Pseudomonadati</taxon>
        <taxon>Pseudomonadota</taxon>
        <taxon>Gammaproteobacteria</taxon>
        <taxon>Enterobacterales</taxon>
        <taxon>Erwiniaceae</taxon>
        <taxon>Tatumella</taxon>
    </lineage>
</organism>